<dbReference type="SUPFAM" id="SSF143865">
    <property type="entry name" value="CorA soluble domain-like"/>
    <property type="match status" value="1"/>
</dbReference>
<keyword evidence="6 12" id="KW-0812">Transmembrane</keyword>
<keyword evidence="7" id="KW-0862">Zinc</keyword>
<dbReference type="InterPro" id="IPR002523">
    <property type="entry name" value="MgTranspt_CorA/ZnTranspt_ZntB"/>
</dbReference>
<dbReference type="Gene3D" id="1.20.58.340">
    <property type="entry name" value="Magnesium transport protein CorA, transmembrane region"/>
    <property type="match status" value="2"/>
</dbReference>
<dbReference type="GO" id="GO:0005886">
    <property type="term" value="C:plasma membrane"/>
    <property type="evidence" value="ECO:0007669"/>
    <property type="project" value="UniProtKB-SubCell"/>
</dbReference>
<feature type="transmembrane region" description="Helical" evidence="12">
    <location>
        <begin position="267"/>
        <end position="288"/>
    </location>
</feature>
<dbReference type="RefSeq" id="WP_107969727.1">
    <property type="nucleotide sequence ID" value="NZ_NWBU01000017.1"/>
</dbReference>
<dbReference type="GO" id="GO:0015087">
    <property type="term" value="F:cobalt ion transmembrane transporter activity"/>
    <property type="evidence" value="ECO:0007669"/>
    <property type="project" value="TreeGrafter"/>
</dbReference>
<keyword evidence="10 12" id="KW-0472">Membrane</keyword>
<accession>A0A2T5FU51</accession>
<dbReference type="PANTHER" id="PTHR46494:SF3">
    <property type="entry name" value="ZINC TRANSPORT PROTEIN ZNTB"/>
    <property type="match status" value="1"/>
</dbReference>
<evidence type="ECO:0000256" key="12">
    <source>
        <dbReference type="SAM" id="Phobius"/>
    </source>
</evidence>
<keyword evidence="9" id="KW-0406">Ion transport</keyword>
<evidence type="ECO:0000256" key="10">
    <source>
        <dbReference type="ARBA" id="ARBA00023136"/>
    </source>
</evidence>
<comment type="similarity">
    <text evidence="2">Belongs to the CorA metal ion transporter (MIT) (TC 1.A.35) family.</text>
</comment>
<dbReference type="GO" id="GO:0050897">
    <property type="term" value="F:cobalt ion binding"/>
    <property type="evidence" value="ECO:0007669"/>
    <property type="project" value="TreeGrafter"/>
</dbReference>
<dbReference type="InterPro" id="IPR045863">
    <property type="entry name" value="CorA_TM1_TM2"/>
</dbReference>
<dbReference type="PANTHER" id="PTHR46494">
    <property type="entry name" value="CORA FAMILY METAL ION TRANSPORTER (EUROFUNG)"/>
    <property type="match status" value="1"/>
</dbReference>
<comment type="subcellular location">
    <subcellularLocation>
        <location evidence="1">Cell membrane</location>
        <topology evidence="1">Multi-pass membrane protein</topology>
    </subcellularLocation>
</comment>
<keyword evidence="14" id="KW-1185">Reference proteome</keyword>
<keyword evidence="3" id="KW-0813">Transport</keyword>
<dbReference type="AlphaFoldDB" id="A0A2T5FU51"/>
<dbReference type="Gene3D" id="3.30.460.20">
    <property type="entry name" value="CorA soluble domain-like"/>
    <property type="match status" value="1"/>
</dbReference>
<evidence type="ECO:0000256" key="9">
    <source>
        <dbReference type="ARBA" id="ARBA00023065"/>
    </source>
</evidence>
<proteinExistence type="inferred from homology"/>
<comment type="caution">
    <text evidence="13">The sequence shown here is derived from an EMBL/GenBank/DDBJ whole genome shotgun (WGS) entry which is preliminary data.</text>
</comment>
<gene>
    <name evidence="13" type="ORF">CLG96_16815</name>
</gene>
<organism evidence="13 14">
    <name type="scientific">Sphingomonas oleivorans</name>
    <dbReference type="NCBI Taxonomy" id="1735121"/>
    <lineage>
        <taxon>Bacteria</taxon>
        <taxon>Pseudomonadati</taxon>
        <taxon>Pseudomonadota</taxon>
        <taxon>Alphaproteobacteria</taxon>
        <taxon>Sphingomonadales</taxon>
        <taxon>Sphingomonadaceae</taxon>
        <taxon>Sphingomonas</taxon>
    </lineage>
</organism>
<evidence type="ECO:0000256" key="5">
    <source>
        <dbReference type="ARBA" id="ARBA00022519"/>
    </source>
</evidence>
<evidence type="ECO:0000256" key="8">
    <source>
        <dbReference type="ARBA" id="ARBA00022989"/>
    </source>
</evidence>
<keyword evidence="4" id="KW-1003">Cell membrane</keyword>
<evidence type="ECO:0000256" key="11">
    <source>
        <dbReference type="SAM" id="Coils"/>
    </source>
</evidence>
<evidence type="ECO:0000313" key="14">
    <source>
        <dbReference type="Proteomes" id="UP000244162"/>
    </source>
</evidence>
<evidence type="ECO:0000256" key="2">
    <source>
        <dbReference type="ARBA" id="ARBA00009765"/>
    </source>
</evidence>
<dbReference type="GO" id="GO:0015095">
    <property type="term" value="F:magnesium ion transmembrane transporter activity"/>
    <property type="evidence" value="ECO:0007669"/>
    <property type="project" value="TreeGrafter"/>
</dbReference>
<protein>
    <submittedName>
        <fullName evidence="13">Zinc transporter ZntB</fullName>
    </submittedName>
</protein>
<feature type="coiled-coil region" evidence="11">
    <location>
        <begin position="226"/>
        <end position="260"/>
    </location>
</feature>
<dbReference type="CDD" id="cd12833">
    <property type="entry name" value="ZntB-like_1"/>
    <property type="match status" value="1"/>
</dbReference>
<dbReference type="Pfam" id="PF01544">
    <property type="entry name" value="CorA"/>
    <property type="match status" value="1"/>
</dbReference>
<dbReference type="OrthoDB" id="9803484at2"/>
<evidence type="ECO:0000256" key="6">
    <source>
        <dbReference type="ARBA" id="ARBA00022692"/>
    </source>
</evidence>
<sequence length="328" mass="36805">MTGWTLVLDEQGRVQTGSARAADRSSAPALFSWFHFHGRREDALAWLQAHTRLPETVLSALTATETRPRSEHIGPGALVNLRGLKEEAANGEAELDFNGGDPLVSIRLWADQGRAISVSFRKLGGLEELRERMEASRIRDPGDLIANLAMIITARFDPVVADLGDLIDECEVSLDPGHAFEMRRLITRARSRAIAYRRFVAPQRQALERMAEFNLDWLEEGDRLHLREAADRFARMAEELEAVRERSALLHEQLTDLRAEQTETRTLLIAIVALVFLPLTFLTGLLGMNVEGIPFAHARWAFWGVVILCAGIALAISAYFIRSHWVKH</sequence>
<dbReference type="InterPro" id="IPR045861">
    <property type="entry name" value="CorA_cytoplasmic_dom"/>
</dbReference>
<keyword evidence="5" id="KW-0997">Cell inner membrane</keyword>
<feature type="transmembrane region" description="Helical" evidence="12">
    <location>
        <begin position="300"/>
        <end position="321"/>
    </location>
</feature>
<dbReference type="SUPFAM" id="SSF144083">
    <property type="entry name" value="Magnesium transport protein CorA, transmembrane region"/>
    <property type="match status" value="1"/>
</dbReference>
<keyword evidence="11" id="KW-0175">Coiled coil</keyword>
<evidence type="ECO:0000313" key="13">
    <source>
        <dbReference type="EMBL" id="PTQ07806.1"/>
    </source>
</evidence>
<evidence type="ECO:0000256" key="3">
    <source>
        <dbReference type="ARBA" id="ARBA00022448"/>
    </source>
</evidence>
<reference evidence="13 14" key="1">
    <citation type="submission" date="2017-09" db="EMBL/GenBank/DDBJ databases">
        <title>Sphingomonas panjinensis sp.nov., isolated from oil-contaminated soil.</title>
        <authorList>
            <person name="Wang L."/>
            <person name="Chen L."/>
        </authorList>
    </citation>
    <scope>NUCLEOTIDE SEQUENCE [LARGE SCALE GENOMIC DNA]</scope>
    <source>
        <strain evidence="13 14">FW-11</strain>
    </source>
</reference>
<evidence type="ECO:0000256" key="1">
    <source>
        <dbReference type="ARBA" id="ARBA00004651"/>
    </source>
</evidence>
<name>A0A2T5FU51_9SPHN</name>
<dbReference type="GO" id="GO:0000287">
    <property type="term" value="F:magnesium ion binding"/>
    <property type="evidence" value="ECO:0007669"/>
    <property type="project" value="TreeGrafter"/>
</dbReference>
<keyword evidence="8 12" id="KW-1133">Transmembrane helix</keyword>
<dbReference type="EMBL" id="NWBU01000017">
    <property type="protein sequence ID" value="PTQ07806.1"/>
    <property type="molecule type" value="Genomic_DNA"/>
</dbReference>
<evidence type="ECO:0000256" key="4">
    <source>
        <dbReference type="ARBA" id="ARBA00022475"/>
    </source>
</evidence>
<dbReference type="Proteomes" id="UP000244162">
    <property type="component" value="Unassembled WGS sequence"/>
</dbReference>
<evidence type="ECO:0000256" key="7">
    <source>
        <dbReference type="ARBA" id="ARBA00022833"/>
    </source>
</evidence>